<dbReference type="InterPro" id="IPR011047">
    <property type="entry name" value="Quinoprotein_ADH-like_sf"/>
</dbReference>
<keyword evidence="6" id="KW-0281">Fimbrium</keyword>
<evidence type="ECO:0000256" key="3">
    <source>
        <dbReference type="ARBA" id="ARBA00022558"/>
    </source>
</evidence>
<comment type="subcellular location">
    <subcellularLocation>
        <location evidence="1">Fimbrium</location>
    </subcellularLocation>
</comment>
<sequence length="1528" mass="160491">MDHQLIDQPEIDMKNHWVLNHFGRTLLPLLFFGLVQVWPGTGDALAATTDVATGPIFTNATATTEVKPNVMFVLDDSGSMDWDFMPDDANNFSGKYGFPSSQCNGVYYNPAITYSPPVDATGTSYSNSSFTSAWKDGYKTGSGTTDLSKSFKADINSNNIDTAQAAYYYVYSGAQTTAKQKDYYSTNGIFYKECNSTIGSTTKVDGTNAVNTLFTKKTVSATSGPGGTDERTNFANWYSYYRTRMLMMKTASGRAFKTLNSHFRVGFMTIDNNASPAFLNIADFDSSQKSNWYTKLYSSVANNSTPLREALANAGRMYAGQITNLNGTTVTNPVQYACQRNYTILSTDGFWNGTDSNVKKLDGTTTMDNQDGSLPRPYNDGATSTSTIVTPYTSTQDRKTVTTGATTTRTWTKYTTTIGASCTSSGTPPNLIATAPTSAKDKGNAGNSYSGSHLLGLGTTASSSNPDSNRCIAIGTSSSSIHPWFCRGSSSNNPVSPIGNASVTDASGVTWYLVSSTTGNTNAASCVSAQAIDSGYPSNTPLACPGAAAVSGNSVTTTPYTQTETISGSTTTNVDRYTASQTTTQTITNGVPGTVGALTPTTPTFSLTSNVSTTTTPATSDVFGSWTAGTPSPNNVCTATASLPAAGTTTPAITSTTTSGGTTPAYTVVATTGPTAGTPTVTVTSAGGTSDTLADVAAYYYNTNLRTSALGNCTGPIISPATTANDLCLANKVPPNGLDTATWQHMTTFTLGLGARGRMVFSPSYLTDTAGDYFDVWKGNIAGSTNCSWQSANGKPCNWPTPGSDQIENVDDLWHAAVNGHGNYFSATDPATLANALSSSLNVIINTPQPGTAAAAATTNPKITSNNNFQFSSYFKSVEWSGELIRQTMSLSDGSVPTYDHMNPDPTKYDWSAQTSLDAKAYTSRNIYTKGTSGLISFTWAALGAASLQSNFTTPNISTSPPSFPTQITGLSQFCATGTDCISATAQTNTTVATGGAAGEALVNFLRGDRSNEDGPVTDPTKFFRRRAHVLGDIVSAQPQYVGPPSKSYADSGYAAFKVAQASRQAVVYAAANDGMLHAFDATTGDEKWAYIPSFVLPKLYTLADKKYSDKHQYFVEGTPRSSDVYIGGAWKTILVGGLDGGGTGYYALDITDPATPVLLWEFTDVNMGYSFGNPEITKLDDGTWVVLLTSGYDNCPRTASASCVKNATGNGQGYLYVLNAATGALINSTAAISTTVGSTSTPSGLARIIAQAGSDNVTKRVYGGDLLGNLWRFTIGSAGYSAQLLATFQDPSGNPQPITSRPQVTTYNGLPLVYVGTGRYLGTSDVGSSLQQTFYAIKDNLGSTSYGNPRASSTTFISKTAVDGVCPAGTDINICHPGTKVRTVTQNNGTSADSLSTKNGWFVDFPASSGELAFTDPKLVTGTLAFSTSVPTATTSDVCGSSTSADPLALDYILDYLTGGAVGTTTGVIAAVLGPGIATAPQIEQLPDRTVIAKYRLSNGQEVPVKLRFGVGTNSTKRVSWRELVTE</sequence>
<organism evidence="9 10">
    <name type="scientific">Polaromonas jejuensis</name>
    <dbReference type="NCBI Taxonomy" id="457502"/>
    <lineage>
        <taxon>Bacteria</taxon>
        <taxon>Pseudomonadati</taxon>
        <taxon>Pseudomonadota</taxon>
        <taxon>Betaproteobacteria</taxon>
        <taxon>Burkholderiales</taxon>
        <taxon>Comamonadaceae</taxon>
        <taxon>Polaromonas</taxon>
    </lineage>
</organism>
<dbReference type="SMART" id="SM00564">
    <property type="entry name" value="PQQ"/>
    <property type="match status" value="2"/>
</dbReference>
<evidence type="ECO:0000256" key="7">
    <source>
        <dbReference type="SAM" id="MobiDB-lite"/>
    </source>
</evidence>
<evidence type="ECO:0000259" key="8">
    <source>
        <dbReference type="Pfam" id="PF05567"/>
    </source>
</evidence>
<evidence type="ECO:0000256" key="6">
    <source>
        <dbReference type="ARBA" id="ARBA00023263"/>
    </source>
</evidence>
<keyword evidence="5" id="KW-0106">Calcium</keyword>
<feature type="domain" description="PilY1 beta-propeller" evidence="8">
    <location>
        <begin position="1031"/>
        <end position="1341"/>
    </location>
</feature>
<evidence type="ECO:0000313" key="9">
    <source>
        <dbReference type="EMBL" id="MFC5521478.1"/>
    </source>
</evidence>
<evidence type="ECO:0000256" key="2">
    <source>
        <dbReference type="ARBA" id="ARBA00008387"/>
    </source>
</evidence>
<dbReference type="Pfam" id="PF05567">
    <property type="entry name" value="T4P_PilY1"/>
    <property type="match status" value="1"/>
</dbReference>
<evidence type="ECO:0000256" key="5">
    <source>
        <dbReference type="ARBA" id="ARBA00022837"/>
    </source>
</evidence>
<reference evidence="10" key="1">
    <citation type="journal article" date="2019" name="Int. J. Syst. Evol. Microbiol.">
        <title>The Global Catalogue of Microorganisms (GCM) 10K type strain sequencing project: providing services to taxonomists for standard genome sequencing and annotation.</title>
        <authorList>
            <consortium name="The Broad Institute Genomics Platform"/>
            <consortium name="The Broad Institute Genome Sequencing Center for Infectious Disease"/>
            <person name="Wu L."/>
            <person name="Ma J."/>
        </authorList>
    </citation>
    <scope>NUCLEOTIDE SEQUENCE [LARGE SCALE GENOMIC DNA]</scope>
    <source>
        <strain evidence="10">CGMCC 4.7277</strain>
    </source>
</reference>
<keyword evidence="4" id="KW-0479">Metal-binding</keyword>
<comment type="similarity">
    <text evidence="2">Belongs to the PilY1 family.</text>
</comment>
<dbReference type="SUPFAM" id="SSF50998">
    <property type="entry name" value="Quinoprotein alcohol dehydrogenase-like"/>
    <property type="match status" value="1"/>
</dbReference>
<keyword evidence="3" id="KW-1029">Fimbrium biogenesis</keyword>
<gene>
    <name evidence="9" type="ORF">ACFPP7_11180</name>
</gene>
<evidence type="ECO:0000256" key="4">
    <source>
        <dbReference type="ARBA" id="ARBA00022723"/>
    </source>
</evidence>
<evidence type="ECO:0000313" key="10">
    <source>
        <dbReference type="Proteomes" id="UP001596084"/>
    </source>
</evidence>
<protein>
    <submittedName>
        <fullName evidence="9">PilC/PilY family type IV pilus protein</fullName>
    </submittedName>
</protein>
<evidence type="ECO:0000256" key="1">
    <source>
        <dbReference type="ARBA" id="ARBA00004561"/>
    </source>
</evidence>
<dbReference type="InterPro" id="IPR018391">
    <property type="entry name" value="PQQ_b-propeller_rpt"/>
</dbReference>
<feature type="region of interest" description="Disordered" evidence="7">
    <location>
        <begin position="363"/>
        <end position="388"/>
    </location>
</feature>
<dbReference type="EMBL" id="JBHSMX010000016">
    <property type="protein sequence ID" value="MFC5521478.1"/>
    <property type="molecule type" value="Genomic_DNA"/>
</dbReference>
<dbReference type="Gene3D" id="2.40.128.630">
    <property type="match status" value="1"/>
</dbReference>
<proteinExistence type="inferred from homology"/>
<accession>A0ABW0Q9X7</accession>
<dbReference type="InterPro" id="IPR008707">
    <property type="entry name" value="B-propeller_PilY1"/>
</dbReference>
<keyword evidence="10" id="KW-1185">Reference proteome</keyword>
<comment type="caution">
    <text evidence="9">The sequence shown here is derived from an EMBL/GenBank/DDBJ whole genome shotgun (WGS) entry which is preliminary data.</text>
</comment>
<feature type="compositionally biased region" description="Polar residues" evidence="7">
    <location>
        <begin position="363"/>
        <end position="372"/>
    </location>
</feature>
<name>A0ABW0Q9X7_9BURK</name>
<dbReference type="Proteomes" id="UP001596084">
    <property type="component" value="Unassembled WGS sequence"/>
</dbReference>